<sequence>MYYGFDFSFIPGNIPHISLSFVTVCSLLRLSGEFTPAPFKFWQSPH</sequence>
<dbReference type="EMBL" id="CH474010">
    <property type="protein sequence ID" value="EDL94147.1"/>
    <property type="molecule type" value="Genomic_DNA"/>
</dbReference>
<dbReference type="AlphaFoldDB" id="A6K0A0"/>
<dbReference type="Proteomes" id="UP000234681">
    <property type="component" value="Chromosome 15"/>
</dbReference>
<reference evidence="1 2" key="1">
    <citation type="submission" date="2005-07" db="EMBL/GenBank/DDBJ databases">
        <authorList>
            <person name="Mural R.J."/>
            <person name="Li P.W."/>
            <person name="Adams M.D."/>
            <person name="Amanatides P.G."/>
            <person name="Baden-Tillson H."/>
            <person name="Barnstead M."/>
            <person name="Chin S.H."/>
            <person name="Dew I."/>
            <person name="Evans C.A."/>
            <person name="Ferriera S."/>
            <person name="Flanigan M."/>
            <person name="Fosler C."/>
            <person name="Glodek A."/>
            <person name="Gu Z."/>
            <person name="Holt R.A."/>
            <person name="Jennings D."/>
            <person name="Kraft C.L."/>
            <person name="Lu F."/>
            <person name="Nguyen T."/>
            <person name="Nusskern D.R."/>
            <person name="Pfannkoch C.M."/>
            <person name="Sitter C."/>
            <person name="Sutton G.G."/>
            <person name="Venter J.C."/>
            <person name="Wang Z."/>
            <person name="Woodage T."/>
            <person name="Zheng X.H."/>
            <person name="Zhong F."/>
        </authorList>
    </citation>
    <scope>NUCLEOTIDE SEQUENCE [LARGE SCALE GENOMIC DNA]</scope>
    <source>
        <strain>BN</strain>
        <strain evidence="2">Sprague-Dawley</strain>
    </source>
</reference>
<accession>A6K0A0</accession>
<evidence type="ECO:0000313" key="2">
    <source>
        <dbReference type="Proteomes" id="UP000234681"/>
    </source>
</evidence>
<proteinExistence type="predicted"/>
<gene>
    <name evidence="1" type="ORF">rCG_42173</name>
</gene>
<evidence type="ECO:0000313" key="1">
    <source>
        <dbReference type="EMBL" id="EDL94147.1"/>
    </source>
</evidence>
<name>A6K0A0_RAT</name>
<organism evidence="1 2">
    <name type="scientific">Rattus norvegicus</name>
    <name type="common">Rat</name>
    <dbReference type="NCBI Taxonomy" id="10116"/>
    <lineage>
        <taxon>Eukaryota</taxon>
        <taxon>Metazoa</taxon>
        <taxon>Chordata</taxon>
        <taxon>Craniata</taxon>
        <taxon>Vertebrata</taxon>
        <taxon>Euteleostomi</taxon>
        <taxon>Mammalia</taxon>
        <taxon>Eutheria</taxon>
        <taxon>Euarchontoglires</taxon>
        <taxon>Glires</taxon>
        <taxon>Rodentia</taxon>
        <taxon>Myomorpha</taxon>
        <taxon>Muroidea</taxon>
        <taxon>Muridae</taxon>
        <taxon>Murinae</taxon>
        <taxon>Rattus</taxon>
    </lineage>
</organism>
<protein>
    <submittedName>
        <fullName evidence="1">RCG42173</fullName>
    </submittedName>
</protein>